<sequence>MTRDATELQMYVDLREIQKTSSQAAKYIENLESKNNFDEKNLEVIICSSLNHTSQSTLRLKAGSKNQAQFLVPIVHEMDEIKPSMLRTLTIPEDMKFMKILACRILPDELRTPIPEDIKYIRIFACGILPDGNHDDIGHLLLFSNNGMFIRKVVTFTGYPYDACFVRNDTAVVALGSAEQTALVDIEKKTITKYFKLSHNCYAVTSD</sequence>
<dbReference type="Proteomes" id="UP000507470">
    <property type="component" value="Unassembled WGS sequence"/>
</dbReference>
<proteinExistence type="predicted"/>
<dbReference type="OrthoDB" id="6050885at2759"/>
<gene>
    <name evidence="1" type="ORF">MCOR_11601</name>
</gene>
<organism evidence="1 2">
    <name type="scientific">Mytilus coruscus</name>
    <name type="common">Sea mussel</name>
    <dbReference type="NCBI Taxonomy" id="42192"/>
    <lineage>
        <taxon>Eukaryota</taxon>
        <taxon>Metazoa</taxon>
        <taxon>Spiralia</taxon>
        <taxon>Lophotrochozoa</taxon>
        <taxon>Mollusca</taxon>
        <taxon>Bivalvia</taxon>
        <taxon>Autobranchia</taxon>
        <taxon>Pteriomorphia</taxon>
        <taxon>Mytilida</taxon>
        <taxon>Mytiloidea</taxon>
        <taxon>Mytilidae</taxon>
        <taxon>Mytilinae</taxon>
        <taxon>Mytilus</taxon>
    </lineage>
</organism>
<protein>
    <submittedName>
        <fullName evidence="1">Uncharacterized protein</fullName>
    </submittedName>
</protein>
<dbReference type="AlphaFoldDB" id="A0A6J8AVE1"/>
<reference evidence="1 2" key="1">
    <citation type="submission" date="2020-06" db="EMBL/GenBank/DDBJ databases">
        <authorList>
            <person name="Li R."/>
            <person name="Bekaert M."/>
        </authorList>
    </citation>
    <scope>NUCLEOTIDE SEQUENCE [LARGE SCALE GENOMIC DNA]</scope>
    <source>
        <strain evidence="2">wild</strain>
    </source>
</reference>
<name>A0A6J8AVE1_MYTCO</name>
<keyword evidence="2" id="KW-1185">Reference proteome</keyword>
<evidence type="ECO:0000313" key="1">
    <source>
        <dbReference type="EMBL" id="CAC5374073.1"/>
    </source>
</evidence>
<dbReference type="EMBL" id="CACVKT020001980">
    <property type="protein sequence ID" value="CAC5374073.1"/>
    <property type="molecule type" value="Genomic_DNA"/>
</dbReference>
<accession>A0A6J8AVE1</accession>
<evidence type="ECO:0000313" key="2">
    <source>
        <dbReference type="Proteomes" id="UP000507470"/>
    </source>
</evidence>